<evidence type="ECO:0000313" key="1">
    <source>
        <dbReference type="EMBL" id="EHH55557.1"/>
    </source>
</evidence>
<protein>
    <submittedName>
        <fullName evidence="1">Uncharacterized protein</fullName>
    </submittedName>
</protein>
<proteinExistence type="predicted"/>
<dbReference type="PANTHER" id="PTHR46254">
    <property type="entry name" value="PROTEIN GVQW1-RELATED"/>
    <property type="match status" value="1"/>
</dbReference>
<dbReference type="PRINTS" id="PR02045">
    <property type="entry name" value="F138DOMAIN"/>
</dbReference>
<dbReference type="AlphaFoldDB" id="G7PM62"/>
<reference evidence="1" key="1">
    <citation type="journal article" date="2011" name="Nat. Biotechnol.">
        <title>Genome sequencing and comparison of two nonhuman primate animal models, the cynomolgus and Chinese rhesus macaques.</title>
        <authorList>
            <person name="Yan G."/>
            <person name="Zhang G."/>
            <person name="Fang X."/>
            <person name="Zhang Y."/>
            <person name="Li C."/>
            <person name="Ling F."/>
            <person name="Cooper D.N."/>
            <person name="Li Q."/>
            <person name="Li Y."/>
            <person name="van Gool A.J."/>
            <person name="Du H."/>
            <person name="Chen J."/>
            <person name="Chen R."/>
            <person name="Zhang P."/>
            <person name="Huang Z."/>
            <person name="Thompson J.R."/>
            <person name="Meng Y."/>
            <person name="Bai Y."/>
            <person name="Wang J."/>
            <person name="Zhuo M."/>
            <person name="Wang T."/>
            <person name="Huang Y."/>
            <person name="Wei L."/>
            <person name="Li J."/>
            <person name="Wang Z."/>
            <person name="Hu H."/>
            <person name="Yang P."/>
            <person name="Le L."/>
            <person name="Stenson P.D."/>
            <person name="Li B."/>
            <person name="Liu X."/>
            <person name="Ball E.V."/>
            <person name="An N."/>
            <person name="Huang Q."/>
            <person name="Zhang Y."/>
            <person name="Fan W."/>
            <person name="Zhang X."/>
            <person name="Li Y."/>
            <person name="Wang W."/>
            <person name="Katze M.G."/>
            <person name="Su B."/>
            <person name="Nielsen R."/>
            <person name="Yang H."/>
            <person name="Wang J."/>
            <person name="Wang X."/>
            <person name="Wang J."/>
        </authorList>
    </citation>
    <scope>NUCLEOTIDE SEQUENCE [LARGE SCALE GENOMIC DNA]</scope>
    <source>
        <strain evidence="1">CE-4</strain>
    </source>
</reference>
<dbReference type="PANTHER" id="PTHR46254:SF3">
    <property type="entry name" value="SECRETED PROTEIN"/>
    <property type="match status" value="1"/>
</dbReference>
<sequence length="81" mass="8867">QAGVQWRDLDSMQPPPPGFKRFSCLSLPSSWDYRHVPPCPAKFCIFKMGFCHVGQAGLELQTSGDPPAWASQSAVLTGMSQ</sequence>
<feature type="non-terminal residue" evidence="1">
    <location>
        <position position="81"/>
    </location>
</feature>
<dbReference type="EMBL" id="CM001288">
    <property type="protein sequence ID" value="EHH55557.1"/>
    <property type="molecule type" value="Genomic_DNA"/>
</dbReference>
<organism>
    <name type="scientific">Macaca fascicularis</name>
    <name type="common">Crab-eating macaque</name>
    <name type="synonym">Cynomolgus monkey</name>
    <dbReference type="NCBI Taxonomy" id="9541"/>
    <lineage>
        <taxon>Eukaryota</taxon>
        <taxon>Metazoa</taxon>
        <taxon>Chordata</taxon>
        <taxon>Craniata</taxon>
        <taxon>Vertebrata</taxon>
        <taxon>Euteleostomi</taxon>
        <taxon>Mammalia</taxon>
        <taxon>Eutheria</taxon>
        <taxon>Euarchontoglires</taxon>
        <taxon>Primates</taxon>
        <taxon>Haplorrhini</taxon>
        <taxon>Catarrhini</taxon>
        <taxon>Cercopithecidae</taxon>
        <taxon>Cercopithecinae</taxon>
        <taxon>Macaca</taxon>
    </lineage>
</organism>
<accession>G7PM62</accession>
<name>G7PM62_MACFA</name>
<gene>
    <name evidence="1" type="ORF">EGM_04789</name>
</gene>
<dbReference type="Proteomes" id="UP000009130">
    <property type="component" value="Chromosome 13"/>
</dbReference>
<feature type="non-terminal residue" evidence="1">
    <location>
        <position position="1"/>
    </location>
</feature>